<evidence type="ECO:0000313" key="10">
    <source>
        <dbReference type="EMBL" id="TDT47279.1"/>
    </source>
</evidence>
<keyword evidence="2 7" id="KW-0813">Transport</keyword>
<accession>A0A4R7K8K6</accession>
<protein>
    <submittedName>
        <fullName evidence="10">TonB-linked SusC/RagA family outer membrane protein</fullName>
    </submittedName>
</protein>
<dbReference type="NCBIfam" id="TIGR04056">
    <property type="entry name" value="OMP_RagA_SusC"/>
    <property type="match status" value="1"/>
</dbReference>
<feature type="chain" id="PRO_5020791657" evidence="8">
    <location>
        <begin position="30"/>
        <end position="1099"/>
    </location>
</feature>
<evidence type="ECO:0000256" key="5">
    <source>
        <dbReference type="ARBA" id="ARBA00023136"/>
    </source>
</evidence>
<keyword evidence="5 7" id="KW-0472">Membrane</keyword>
<proteinExistence type="inferred from homology"/>
<keyword evidence="8" id="KW-0732">Signal</keyword>
<evidence type="ECO:0000256" key="2">
    <source>
        <dbReference type="ARBA" id="ARBA00022448"/>
    </source>
</evidence>
<dbReference type="Proteomes" id="UP000294749">
    <property type="component" value="Unassembled WGS sequence"/>
</dbReference>
<feature type="domain" description="TonB-dependent receptor plug" evidence="9">
    <location>
        <begin position="122"/>
        <end position="243"/>
    </location>
</feature>
<dbReference type="InterPro" id="IPR039426">
    <property type="entry name" value="TonB-dep_rcpt-like"/>
</dbReference>
<dbReference type="AlphaFoldDB" id="A0A4R7K8K6"/>
<name>A0A4R7K8K6_9FLAO</name>
<dbReference type="PROSITE" id="PS52016">
    <property type="entry name" value="TONB_DEPENDENT_REC_3"/>
    <property type="match status" value="1"/>
</dbReference>
<feature type="signal peptide" evidence="8">
    <location>
        <begin position="1"/>
        <end position="29"/>
    </location>
</feature>
<dbReference type="InterPro" id="IPR008969">
    <property type="entry name" value="CarboxyPept-like_regulatory"/>
</dbReference>
<evidence type="ECO:0000259" key="9">
    <source>
        <dbReference type="Pfam" id="PF07715"/>
    </source>
</evidence>
<dbReference type="Pfam" id="PF07715">
    <property type="entry name" value="Plug"/>
    <property type="match status" value="1"/>
</dbReference>
<dbReference type="Gene3D" id="2.40.170.20">
    <property type="entry name" value="TonB-dependent receptor, beta-barrel domain"/>
    <property type="match status" value="1"/>
</dbReference>
<evidence type="ECO:0000256" key="7">
    <source>
        <dbReference type="PROSITE-ProRule" id="PRU01360"/>
    </source>
</evidence>
<keyword evidence="11" id="KW-1185">Reference proteome</keyword>
<reference evidence="10 11" key="1">
    <citation type="submission" date="2019-03" db="EMBL/GenBank/DDBJ databases">
        <title>Genomic Encyclopedia of Archaeal and Bacterial Type Strains, Phase II (KMG-II): from individual species to whole genera.</title>
        <authorList>
            <person name="Goeker M."/>
        </authorList>
    </citation>
    <scope>NUCLEOTIDE SEQUENCE [LARGE SCALE GENOMIC DNA]</scope>
    <source>
        <strain evidence="10 11">DSM 25233</strain>
    </source>
</reference>
<evidence type="ECO:0000256" key="1">
    <source>
        <dbReference type="ARBA" id="ARBA00004571"/>
    </source>
</evidence>
<dbReference type="Pfam" id="PF13715">
    <property type="entry name" value="CarbopepD_reg_2"/>
    <property type="match status" value="1"/>
</dbReference>
<evidence type="ECO:0000256" key="3">
    <source>
        <dbReference type="ARBA" id="ARBA00022452"/>
    </source>
</evidence>
<comment type="similarity">
    <text evidence="7">Belongs to the TonB-dependent receptor family.</text>
</comment>
<dbReference type="GO" id="GO:0009279">
    <property type="term" value="C:cell outer membrane"/>
    <property type="evidence" value="ECO:0007669"/>
    <property type="project" value="UniProtKB-SubCell"/>
</dbReference>
<dbReference type="InterPro" id="IPR012910">
    <property type="entry name" value="Plug_dom"/>
</dbReference>
<organism evidence="10 11">
    <name type="scientific">Maribacter spongiicola</name>
    <dbReference type="NCBI Taxonomy" id="1206753"/>
    <lineage>
        <taxon>Bacteria</taxon>
        <taxon>Pseudomonadati</taxon>
        <taxon>Bacteroidota</taxon>
        <taxon>Flavobacteriia</taxon>
        <taxon>Flavobacteriales</taxon>
        <taxon>Flavobacteriaceae</taxon>
        <taxon>Maribacter</taxon>
    </lineage>
</organism>
<gene>
    <name evidence="10" type="ORF">CLV90_1354</name>
</gene>
<dbReference type="InterPro" id="IPR036942">
    <property type="entry name" value="Beta-barrel_TonB_sf"/>
</dbReference>
<keyword evidence="6 7" id="KW-0998">Cell outer membrane</keyword>
<sequence>MKMKFLFKRKSGTLLIAILVLLGMGSMNAQTSSIRGTVTSDDGPLPGVSVVVKGTTNGTVTDFDGLYTINVNSDDVLVFTYIGFTKKEIAVNGKTTINTKLAEDVSALDEVVVIGYGSARRKDLTGSIVSIKAEELNRVKPISFEGGIAGKAAGVQIVASEGGPDSGFKVRVRGGTSINASSDPLYVIDGFALQGDNQSTGVGLGNSTTSPLSSIDPSTIESIEVLKDASATAIYGSRGANGVIIITTKGGKKGRSTLNFETYTSVATLARKIDLLKGQEYVDWWNEYFPWDPNSTEPQPSAYRDEFGNNINLNDPRVILTDWQDEIARTAITSNYNLSMTGGSDTNSYAASFSYLNSEGVIKTTDFERYNASLRLNQNISKKLKAGVNLNMGFTQSKGVVTSASSNANGQSGIVTNAVLFSPVQGLTRYDDAEYDEDGRILSLRSGDVVNPNRILEGNTNRSLRFNSFGNVYLEYQLADGLKFTTSLRGNFGSSKGQAYFSEKFGYGQSVGGRAFTNNSNNVGLTTEQNLSFNKTYGKHRLNATAVYEQQESSFEFTNSRSTGFDLPGVNLNNLGTAQETLATLSTFNKNSLRSVLGRVQYDFDDRYVLNLSARYDGSSRFAEGYKWGFFPSAGVAWKVSNENFLKDNQTISNLKFKASYGETGNTAIGSYRSLPQTATSSAIFDGNQLAIGVAIGNLVVDGLTWETTSQLDAGVSLGLFKNRIAIDAEYYKKETTNLLLDKPIPGTTGFETVFTNVGSLVNEGLEFAVNTVNIDTENFSWNSSFNISFNDNEVTDLGGATEFFTRAIGDNQIPIDYVTRVGEPVGSIYGIQNDGLYQYSDFVDFDGLTDAEAAQKMYADAAANGVTLYQLNYQLKDGVVVSSGRTDTSTYRPGLPKLKDQITVDTDGDGIPDSADGIINSDDRTIIGRTVPKHFGGFTNNFTYKNVDLSILTSWSYGNDVYNKNLVRGTGQNIPFFNKYGTIRDRWTPENTDTNVPIINGFGDAGVSGNAYSDYVEDGSFLRLSNITIGYKLPNKVTQSLGVKSFRLYAAADNLYVWTNYSGYDPEVSVGNNQLTPGLDSDSYPRARTFRVGLNIGF</sequence>
<comment type="caution">
    <text evidence="10">The sequence shown here is derived from an EMBL/GenBank/DDBJ whole genome shotgun (WGS) entry which is preliminary data.</text>
</comment>
<dbReference type="EMBL" id="SOAY01000010">
    <property type="protein sequence ID" value="TDT47279.1"/>
    <property type="molecule type" value="Genomic_DNA"/>
</dbReference>
<comment type="subcellular location">
    <subcellularLocation>
        <location evidence="1 7">Cell outer membrane</location>
        <topology evidence="1 7">Multi-pass membrane protein</topology>
    </subcellularLocation>
</comment>
<dbReference type="SUPFAM" id="SSF49464">
    <property type="entry name" value="Carboxypeptidase regulatory domain-like"/>
    <property type="match status" value="1"/>
</dbReference>
<keyword evidence="4 7" id="KW-0812">Transmembrane</keyword>
<dbReference type="InterPro" id="IPR023996">
    <property type="entry name" value="TonB-dep_OMP_SusC/RagA"/>
</dbReference>
<dbReference type="Gene3D" id="2.170.130.10">
    <property type="entry name" value="TonB-dependent receptor, plug domain"/>
    <property type="match status" value="1"/>
</dbReference>
<evidence type="ECO:0000256" key="6">
    <source>
        <dbReference type="ARBA" id="ARBA00023237"/>
    </source>
</evidence>
<keyword evidence="3 7" id="KW-1134">Transmembrane beta strand</keyword>
<dbReference type="InterPro" id="IPR037066">
    <property type="entry name" value="Plug_dom_sf"/>
</dbReference>
<dbReference type="InterPro" id="IPR023997">
    <property type="entry name" value="TonB-dep_OMP_SusC/RagA_CS"/>
</dbReference>
<evidence type="ECO:0000256" key="4">
    <source>
        <dbReference type="ARBA" id="ARBA00022692"/>
    </source>
</evidence>
<evidence type="ECO:0000256" key="8">
    <source>
        <dbReference type="SAM" id="SignalP"/>
    </source>
</evidence>
<dbReference type="NCBIfam" id="TIGR04057">
    <property type="entry name" value="SusC_RagA_signa"/>
    <property type="match status" value="1"/>
</dbReference>
<evidence type="ECO:0000313" key="11">
    <source>
        <dbReference type="Proteomes" id="UP000294749"/>
    </source>
</evidence>
<dbReference type="SUPFAM" id="SSF56935">
    <property type="entry name" value="Porins"/>
    <property type="match status" value="1"/>
</dbReference>
<dbReference type="Gene3D" id="2.60.40.1120">
    <property type="entry name" value="Carboxypeptidase-like, regulatory domain"/>
    <property type="match status" value="1"/>
</dbReference>